<dbReference type="Gene3D" id="3.50.50.60">
    <property type="entry name" value="FAD/NAD(P)-binding domain"/>
    <property type="match status" value="1"/>
</dbReference>
<evidence type="ECO:0000313" key="4">
    <source>
        <dbReference type="EMBL" id="MFC5290105.1"/>
    </source>
</evidence>
<dbReference type="PRINTS" id="PR00420">
    <property type="entry name" value="RNGMNOXGNASE"/>
</dbReference>
<dbReference type="EMBL" id="JBHSKF010000014">
    <property type="protein sequence ID" value="MFC5290105.1"/>
    <property type="molecule type" value="Genomic_DNA"/>
</dbReference>
<proteinExistence type="predicted"/>
<dbReference type="InterPro" id="IPR002938">
    <property type="entry name" value="FAD-bd"/>
</dbReference>
<dbReference type="SUPFAM" id="SSF54373">
    <property type="entry name" value="FAD-linked reductases, C-terminal domain"/>
    <property type="match status" value="1"/>
</dbReference>
<feature type="domain" description="FAD-binding" evidence="3">
    <location>
        <begin position="10"/>
        <end position="172"/>
    </location>
</feature>
<reference evidence="5" key="1">
    <citation type="journal article" date="2019" name="Int. J. Syst. Evol. Microbiol.">
        <title>The Global Catalogue of Microorganisms (GCM) 10K type strain sequencing project: providing services to taxonomists for standard genome sequencing and annotation.</title>
        <authorList>
            <consortium name="The Broad Institute Genomics Platform"/>
            <consortium name="The Broad Institute Genome Sequencing Center for Infectious Disease"/>
            <person name="Wu L."/>
            <person name="Ma J."/>
        </authorList>
    </citation>
    <scope>NUCLEOTIDE SEQUENCE [LARGE SCALE GENOMIC DNA]</scope>
    <source>
        <strain evidence="5">CCUG 59778</strain>
    </source>
</reference>
<dbReference type="InterPro" id="IPR036188">
    <property type="entry name" value="FAD/NAD-bd_sf"/>
</dbReference>
<sequence length="390" mass="40908">MVLVVEQRKAVVIGGGIGGLAAACGLRAAGWEPVVYERSPELREVGAGLSVAPNAARALDWLGLGESLRAAAQPQGIGVKSRSGRWMVRLRETDLVGRYGAPMYAMHRAELHGLLVEAVGSDGVRCGHRAVGIDNHPDGATVRFETASGPTEVAADLVIAADGVHSRTRSALFPDHGGATYAGYVCWRGIAPAGAVTPRNHPMWTDTWGRGGRFGAAPLTGGRVFWYASAGGAEGSMAQVGLSDLRERFAGWHDPIGALLDASDPATLLRNDIYYLGDPLPEFAVGRVGLLGDAAHAVTPDIGQGACLAVEDAVVLAQSLARHSDPGAALRAYDRARRPRTQKLAALSGRSARVQQTGHPVAAALRDLAVRLTPRRVYLAAGAEALAWRP</sequence>
<dbReference type="PANTHER" id="PTHR13789">
    <property type="entry name" value="MONOOXYGENASE"/>
    <property type="match status" value="1"/>
</dbReference>
<evidence type="ECO:0000313" key="5">
    <source>
        <dbReference type="Proteomes" id="UP001596157"/>
    </source>
</evidence>
<dbReference type="Pfam" id="PF01494">
    <property type="entry name" value="FAD_binding_3"/>
    <property type="match status" value="2"/>
</dbReference>
<feature type="domain" description="FAD-binding" evidence="3">
    <location>
        <begin position="283"/>
        <end position="345"/>
    </location>
</feature>
<evidence type="ECO:0000259" key="3">
    <source>
        <dbReference type="Pfam" id="PF01494"/>
    </source>
</evidence>
<dbReference type="SUPFAM" id="SSF51905">
    <property type="entry name" value="FAD/NAD(P)-binding domain"/>
    <property type="match status" value="1"/>
</dbReference>
<dbReference type="Proteomes" id="UP001596157">
    <property type="component" value="Unassembled WGS sequence"/>
</dbReference>
<gene>
    <name evidence="4" type="ORF">ACFPM7_23875</name>
</gene>
<comment type="caution">
    <text evidence="4">The sequence shown here is derived from an EMBL/GenBank/DDBJ whole genome shotgun (WGS) entry which is preliminary data.</text>
</comment>
<dbReference type="GO" id="GO:0004497">
    <property type="term" value="F:monooxygenase activity"/>
    <property type="evidence" value="ECO:0007669"/>
    <property type="project" value="UniProtKB-KW"/>
</dbReference>
<keyword evidence="2 4" id="KW-0503">Monooxygenase</keyword>
<dbReference type="InterPro" id="IPR050493">
    <property type="entry name" value="FAD-dep_Monooxygenase_BioMet"/>
</dbReference>
<accession>A0ABW0EX12</accession>
<keyword evidence="5" id="KW-1185">Reference proteome</keyword>
<dbReference type="RefSeq" id="WP_378249978.1">
    <property type="nucleotide sequence ID" value="NZ_JBHSKF010000014.1"/>
</dbReference>
<organism evidence="4 5">
    <name type="scientific">Actinokineospora guangxiensis</name>
    <dbReference type="NCBI Taxonomy" id="1490288"/>
    <lineage>
        <taxon>Bacteria</taxon>
        <taxon>Bacillati</taxon>
        <taxon>Actinomycetota</taxon>
        <taxon>Actinomycetes</taxon>
        <taxon>Pseudonocardiales</taxon>
        <taxon>Pseudonocardiaceae</taxon>
        <taxon>Actinokineospora</taxon>
    </lineage>
</organism>
<dbReference type="PANTHER" id="PTHR13789:SF309">
    <property type="entry name" value="PUTATIVE (AFU_ORTHOLOGUE AFUA_6G14510)-RELATED"/>
    <property type="match status" value="1"/>
</dbReference>
<evidence type="ECO:0000256" key="1">
    <source>
        <dbReference type="ARBA" id="ARBA00023002"/>
    </source>
</evidence>
<keyword evidence="1" id="KW-0560">Oxidoreductase</keyword>
<protein>
    <submittedName>
        <fullName evidence="4">FAD-dependent monooxygenase</fullName>
    </submittedName>
</protein>
<evidence type="ECO:0000256" key="2">
    <source>
        <dbReference type="ARBA" id="ARBA00023033"/>
    </source>
</evidence>
<name>A0ABW0EX12_9PSEU</name>